<dbReference type="PIRSF" id="PIRSF039085">
    <property type="entry name" value="ABC_ATPase_HisP"/>
    <property type="match status" value="1"/>
</dbReference>
<evidence type="ECO:0000313" key="10">
    <source>
        <dbReference type="EMBL" id="SNB79426.1"/>
    </source>
</evidence>
<organism evidence="10 11">
    <name type="scientific">Arboricoccus pini</name>
    <dbReference type="NCBI Taxonomy" id="1963835"/>
    <lineage>
        <taxon>Bacteria</taxon>
        <taxon>Pseudomonadati</taxon>
        <taxon>Pseudomonadota</taxon>
        <taxon>Alphaproteobacteria</taxon>
        <taxon>Geminicoccales</taxon>
        <taxon>Geminicoccaceae</taxon>
        <taxon>Arboricoccus</taxon>
    </lineage>
</organism>
<dbReference type="GO" id="GO:0005886">
    <property type="term" value="C:plasma membrane"/>
    <property type="evidence" value="ECO:0007669"/>
    <property type="project" value="UniProtKB-SubCell"/>
</dbReference>
<name>A0A212S2S0_9PROT</name>
<keyword evidence="8" id="KW-0472">Membrane</keyword>
<keyword evidence="3" id="KW-0813">Transport</keyword>
<dbReference type="InterPro" id="IPR027417">
    <property type="entry name" value="P-loop_NTPase"/>
</dbReference>
<evidence type="ECO:0000256" key="7">
    <source>
        <dbReference type="ARBA" id="ARBA00022970"/>
    </source>
</evidence>
<proteinExistence type="inferred from homology"/>
<comment type="subcellular location">
    <subcellularLocation>
        <location evidence="1">Cell membrane</location>
        <topology evidence="1">Peripheral membrane protein</topology>
    </subcellularLocation>
</comment>
<comment type="similarity">
    <text evidence="2">Belongs to the ABC transporter superfamily.</text>
</comment>
<dbReference type="EMBL" id="FYEH01000021">
    <property type="protein sequence ID" value="SNB79426.1"/>
    <property type="molecule type" value="Genomic_DNA"/>
</dbReference>
<feature type="domain" description="ABC transporter" evidence="9">
    <location>
        <begin position="12"/>
        <end position="255"/>
    </location>
</feature>
<dbReference type="PROSITE" id="PS50893">
    <property type="entry name" value="ABC_TRANSPORTER_2"/>
    <property type="match status" value="1"/>
</dbReference>
<dbReference type="PROSITE" id="PS00211">
    <property type="entry name" value="ABC_TRANSPORTER_1"/>
    <property type="match status" value="1"/>
</dbReference>
<dbReference type="Proteomes" id="UP000197065">
    <property type="component" value="Unassembled WGS sequence"/>
</dbReference>
<dbReference type="RefSeq" id="WP_088563029.1">
    <property type="nucleotide sequence ID" value="NZ_FYEH01000021.1"/>
</dbReference>
<dbReference type="OrthoDB" id="9802264at2"/>
<dbReference type="PANTHER" id="PTHR43166:SF9">
    <property type="entry name" value="GLUTAMATE_ASPARTATE IMPORT ATP-BINDING PROTEIN GLTL"/>
    <property type="match status" value="1"/>
</dbReference>
<sequence>MSQPHSAQEDLITVRQLRKAYGATYVLKGVDLKVKRGEVSFIIGPSGGGKSTLLRCLNFLVKPSGGEIIFGDRRLCHEDGNTFHVVPERELRDARSRMPMVFQHFNLFNHRTVLENVIEGPTRVQKRNKEEAIAEARVILDKVGLLERQDFYPDQLSGGQKQRVAIARAMAMRPQLILFDEPTSALDPELVSGILDTIRQLAVEGMTMVVVSHEMKFARRLADRVHFVAEGIVVESGTPERVFDAPESDRLKGFISSILH</sequence>
<reference evidence="10 11" key="1">
    <citation type="submission" date="2017-06" db="EMBL/GenBank/DDBJ databases">
        <authorList>
            <person name="Kim H.J."/>
            <person name="Triplett B.A."/>
        </authorList>
    </citation>
    <scope>NUCLEOTIDE SEQUENCE [LARGE SCALE GENOMIC DNA]</scope>
    <source>
        <strain evidence="10 11">B29T1</strain>
    </source>
</reference>
<dbReference type="GO" id="GO:0015424">
    <property type="term" value="F:ABC-type amino acid transporter activity"/>
    <property type="evidence" value="ECO:0007669"/>
    <property type="project" value="InterPro"/>
</dbReference>
<keyword evidence="6 10" id="KW-0067">ATP-binding</keyword>
<evidence type="ECO:0000256" key="2">
    <source>
        <dbReference type="ARBA" id="ARBA00005417"/>
    </source>
</evidence>
<evidence type="ECO:0000259" key="9">
    <source>
        <dbReference type="PROSITE" id="PS50893"/>
    </source>
</evidence>
<gene>
    <name evidence="10" type="ORF">SAMN07250955_12118</name>
</gene>
<evidence type="ECO:0000313" key="11">
    <source>
        <dbReference type="Proteomes" id="UP000197065"/>
    </source>
</evidence>
<dbReference type="InterPro" id="IPR003593">
    <property type="entry name" value="AAA+_ATPase"/>
</dbReference>
<dbReference type="CDD" id="cd03262">
    <property type="entry name" value="ABC_HisP_GlnQ"/>
    <property type="match status" value="1"/>
</dbReference>
<keyword evidence="4" id="KW-1003">Cell membrane</keyword>
<dbReference type="InterPro" id="IPR030679">
    <property type="entry name" value="ABC_ATPase_HisP-typ"/>
</dbReference>
<dbReference type="Gene3D" id="3.40.50.300">
    <property type="entry name" value="P-loop containing nucleotide triphosphate hydrolases"/>
    <property type="match status" value="1"/>
</dbReference>
<accession>A0A212S2S0</accession>
<dbReference type="GO" id="GO:0005524">
    <property type="term" value="F:ATP binding"/>
    <property type="evidence" value="ECO:0007669"/>
    <property type="project" value="UniProtKB-KW"/>
</dbReference>
<dbReference type="SUPFAM" id="SSF52540">
    <property type="entry name" value="P-loop containing nucleoside triphosphate hydrolases"/>
    <property type="match status" value="1"/>
</dbReference>
<dbReference type="Pfam" id="PF00005">
    <property type="entry name" value="ABC_tran"/>
    <property type="match status" value="1"/>
</dbReference>
<dbReference type="PANTHER" id="PTHR43166">
    <property type="entry name" value="AMINO ACID IMPORT ATP-BINDING PROTEIN"/>
    <property type="match status" value="1"/>
</dbReference>
<evidence type="ECO:0000256" key="6">
    <source>
        <dbReference type="ARBA" id="ARBA00022840"/>
    </source>
</evidence>
<dbReference type="SMART" id="SM00382">
    <property type="entry name" value="AAA"/>
    <property type="match status" value="1"/>
</dbReference>
<keyword evidence="7" id="KW-0029">Amino-acid transport</keyword>
<dbReference type="GO" id="GO:0016887">
    <property type="term" value="F:ATP hydrolysis activity"/>
    <property type="evidence" value="ECO:0007669"/>
    <property type="project" value="InterPro"/>
</dbReference>
<keyword evidence="5" id="KW-0547">Nucleotide-binding</keyword>
<evidence type="ECO:0000256" key="1">
    <source>
        <dbReference type="ARBA" id="ARBA00004202"/>
    </source>
</evidence>
<evidence type="ECO:0000256" key="8">
    <source>
        <dbReference type="ARBA" id="ARBA00023136"/>
    </source>
</evidence>
<protein>
    <submittedName>
        <fullName evidence="10">Polar amino acid transport system ATP-binding protein</fullName>
    </submittedName>
</protein>
<keyword evidence="11" id="KW-1185">Reference proteome</keyword>
<evidence type="ECO:0000256" key="5">
    <source>
        <dbReference type="ARBA" id="ARBA00022741"/>
    </source>
</evidence>
<dbReference type="InterPro" id="IPR050086">
    <property type="entry name" value="MetN_ABC_transporter-like"/>
</dbReference>
<dbReference type="InterPro" id="IPR003439">
    <property type="entry name" value="ABC_transporter-like_ATP-bd"/>
</dbReference>
<evidence type="ECO:0000256" key="4">
    <source>
        <dbReference type="ARBA" id="ARBA00022475"/>
    </source>
</evidence>
<evidence type="ECO:0000256" key="3">
    <source>
        <dbReference type="ARBA" id="ARBA00022448"/>
    </source>
</evidence>
<dbReference type="InterPro" id="IPR017871">
    <property type="entry name" value="ABC_transporter-like_CS"/>
</dbReference>
<dbReference type="AlphaFoldDB" id="A0A212S2S0"/>